<feature type="domain" description="PLD phosphodiesterase" evidence="6">
    <location>
        <begin position="533"/>
        <end position="560"/>
    </location>
</feature>
<keyword evidence="4" id="KW-0443">Lipid metabolism</keyword>
<dbReference type="Proteomes" id="UP000683428">
    <property type="component" value="Chromosome"/>
</dbReference>
<organism evidence="7 8">
    <name type="scientific">Azospira inquinata</name>
    <dbReference type="NCBI Taxonomy" id="2785627"/>
    <lineage>
        <taxon>Bacteria</taxon>
        <taxon>Pseudomonadati</taxon>
        <taxon>Pseudomonadota</taxon>
        <taxon>Betaproteobacteria</taxon>
        <taxon>Rhodocyclales</taxon>
        <taxon>Rhodocyclaceae</taxon>
        <taxon>Azospira</taxon>
    </lineage>
</organism>
<gene>
    <name evidence="7" type="ORF">Azoinq_13840</name>
</gene>
<dbReference type="PANTHER" id="PTHR18896">
    <property type="entry name" value="PHOSPHOLIPASE D"/>
    <property type="match status" value="1"/>
</dbReference>
<evidence type="ECO:0000256" key="4">
    <source>
        <dbReference type="ARBA" id="ARBA00023098"/>
    </source>
</evidence>
<dbReference type="EMBL" id="CP064782">
    <property type="protein sequence ID" value="QWT48888.1"/>
    <property type="molecule type" value="Genomic_DNA"/>
</dbReference>
<dbReference type="Pfam" id="PF13091">
    <property type="entry name" value="PLDc_2"/>
    <property type="match status" value="1"/>
</dbReference>
<accession>A0A975XUK5</accession>
<evidence type="ECO:0000313" key="7">
    <source>
        <dbReference type="EMBL" id="QWT48888.1"/>
    </source>
</evidence>
<comment type="catalytic activity">
    <reaction evidence="1">
        <text>a 1,2-diacyl-sn-glycero-3-phosphocholine + H2O = a 1,2-diacyl-sn-glycero-3-phosphate + choline + H(+)</text>
        <dbReference type="Rhea" id="RHEA:14445"/>
        <dbReference type="ChEBI" id="CHEBI:15354"/>
        <dbReference type="ChEBI" id="CHEBI:15377"/>
        <dbReference type="ChEBI" id="CHEBI:15378"/>
        <dbReference type="ChEBI" id="CHEBI:57643"/>
        <dbReference type="ChEBI" id="CHEBI:58608"/>
        <dbReference type="EC" id="3.1.4.4"/>
    </reaction>
</comment>
<evidence type="ECO:0000256" key="3">
    <source>
        <dbReference type="ARBA" id="ARBA00022801"/>
    </source>
</evidence>
<keyword evidence="3" id="KW-0378">Hydrolase</keyword>
<evidence type="ECO:0000256" key="1">
    <source>
        <dbReference type="ARBA" id="ARBA00000798"/>
    </source>
</evidence>
<dbReference type="GO" id="GO:0009395">
    <property type="term" value="P:phospholipid catabolic process"/>
    <property type="evidence" value="ECO:0007669"/>
    <property type="project" value="TreeGrafter"/>
</dbReference>
<dbReference type="PROSITE" id="PS50035">
    <property type="entry name" value="PLD"/>
    <property type="match status" value="1"/>
</dbReference>
<keyword evidence="5" id="KW-0175">Coiled coil</keyword>
<dbReference type="KEGG" id="aiq:Azoinq_13840"/>
<evidence type="ECO:0000256" key="2">
    <source>
        <dbReference type="ARBA" id="ARBA00022737"/>
    </source>
</evidence>
<dbReference type="InterPro" id="IPR025202">
    <property type="entry name" value="PLD-like_dom"/>
</dbReference>
<evidence type="ECO:0000259" key="6">
    <source>
        <dbReference type="PROSITE" id="PS50035"/>
    </source>
</evidence>
<dbReference type="SMART" id="SM00155">
    <property type="entry name" value="PLDc"/>
    <property type="match status" value="2"/>
</dbReference>
<evidence type="ECO:0000256" key="5">
    <source>
        <dbReference type="SAM" id="Coils"/>
    </source>
</evidence>
<dbReference type="AlphaFoldDB" id="A0A975XUK5"/>
<proteinExistence type="predicted"/>
<evidence type="ECO:0000313" key="8">
    <source>
        <dbReference type="Proteomes" id="UP000683428"/>
    </source>
</evidence>
<keyword evidence="2" id="KW-0677">Repeat</keyword>
<protein>
    <submittedName>
        <fullName evidence="7">Phosphatidylserine/phosphatidylglycerophosphate/ cardiolipin synthase family protein</fullName>
    </submittedName>
</protein>
<dbReference type="GO" id="GO:0004630">
    <property type="term" value="F:phospholipase D activity"/>
    <property type="evidence" value="ECO:0007669"/>
    <property type="project" value="UniProtKB-EC"/>
</dbReference>
<feature type="coiled-coil region" evidence="5">
    <location>
        <begin position="468"/>
        <end position="502"/>
    </location>
</feature>
<reference evidence="7" key="1">
    <citation type="submission" date="2020-11" db="EMBL/GenBank/DDBJ databases">
        <title>Azospira inquinata sp. nov.</title>
        <authorList>
            <person name="Moe W.M."/>
            <person name="Mikes M.C."/>
        </authorList>
    </citation>
    <scope>NUCLEOTIDE SEQUENCE</scope>
    <source>
        <strain evidence="7">Azo-3</strain>
    </source>
</reference>
<dbReference type="RefSeq" id="WP_216128318.1">
    <property type="nucleotide sequence ID" value="NZ_CP064782.1"/>
</dbReference>
<dbReference type="InterPro" id="IPR001736">
    <property type="entry name" value="PLipase_D/transphosphatidylase"/>
</dbReference>
<dbReference type="PANTHER" id="PTHR18896:SF76">
    <property type="entry name" value="PHOSPHOLIPASE"/>
    <property type="match status" value="1"/>
</dbReference>
<sequence length="645" mass="72597">MSKINVPLSLNNTSSATLTPQWFLNKSEYTPKNGAFHLLVNGKDAFRDIHEAIARAKKSVSIVCWGFQPSMYFIRDGNEATPCIGELLEQVGQRGVKIRIISYAVNPAGLGINITGMIPGEANLPGRHASAIKDQPSNMSDNQYKYNQQWFFRYDRYQTLNDYNKKSEIKGINPTPKTGNIIFVSRGFSNSDRERLKEKRYDDKDLSNETKLKLAAGPSHHQKSVVIDYEDPHHCVGYVMGHNMLDEYWDDSPHGYKRYTSNTGRNGHLPRQDFSARITGELVGDLFDNFAQAWKDETGESLPPPRFKDYPYALRDNYIKGQFLRTQSQKKAVEDIKKCYLQALTMASQYVYVENQYFRWPPFAETLKACAAKQAQMKRDPGKHGPIYLFAITNADENEGLGAGKVNTYRMLESLGRADVLPNVAKAEREDQAKRALGDANTEVRSARSSLHGLDVEASQLAGLPNTAQDLTQRYDKANAQVRAAEAKQKEKARELATIQDKNYKVTAIDRPGLKCHICTLVAPNTPQGHPWVPVYVHAKLMLIDDAFMTLGSANLNTRSMQVDSELNIAHHRPEITTPTRKHLWGLHTKSKSGEEALGLKGMAEAYKNWDYVINRNKEQQGFGHSPIASLVEFYAGTKDRSNGD</sequence>
<name>A0A975XUK5_9RHOO</name>
<dbReference type="InterPro" id="IPR015679">
    <property type="entry name" value="PLipase_D_fam"/>
</dbReference>
<keyword evidence="8" id="KW-1185">Reference proteome</keyword>